<dbReference type="Gene3D" id="3.40.350.10">
    <property type="entry name" value="Creatinase/prolidase N-terminal domain"/>
    <property type="match status" value="1"/>
</dbReference>
<dbReference type="InterPro" id="IPR036005">
    <property type="entry name" value="Creatinase/aminopeptidase-like"/>
</dbReference>
<proteinExistence type="predicted"/>
<dbReference type="InterPro" id="IPR000994">
    <property type="entry name" value="Pept_M24"/>
</dbReference>
<dbReference type="PANTHER" id="PTHR46112">
    <property type="entry name" value="AMINOPEPTIDASE"/>
    <property type="match status" value="1"/>
</dbReference>
<evidence type="ECO:0000259" key="1">
    <source>
        <dbReference type="Pfam" id="PF00557"/>
    </source>
</evidence>
<evidence type="ECO:0000313" key="3">
    <source>
        <dbReference type="EMBL" id="BBO79195.1"/>
    </source>
</evidence>
<keyword evidence="4" id="KW-1185">Reference proteome</keyword>
<evidence type="ECO:0000313" key="4">
    <source>
        <dbReference type="Proteomes" id="UP000427769"/>
    </source>
</evidence>
<gene>
    <name evidence="3" type="ORF">DSCW_66120</name>
</gene>
<dbReference type="OrthoDB" id="9806388at2"/>
<dbReference type="AlphaFoldDB" id="A0A5K7ZEF4"/>
<dbReference type="InterPro" id="IPR029149">
    <property type="entry name" value="Creatin/AminoP/Spt16_N"/>
</dbReference>
<sequence length="399" mass="43515">MPPEQTFTPPSEIDARIQGLQASLQQEGVDGALIVQNTDLFYFSGTIQQAHLYVPAEGPPLLMVRKSLERAQDESPLVNILPLPSPKKLPDIIDEHGLKPPAVLGMELDVLPANNYFAYRKIFPQSDIRDISVQIRTLRAVKSPYELDLIRQAAAFSDQIAGLMPNLLQPGMTEIELAGLVEAQARRLGHQGIARMRLFGAEMFYGHLMAGPSAAVPSFLASPTGGASVSPAVAQGAGFRKIQRNEPILLDYVFAWQGYISDHARIFSIGRLPRMLVEAHAHMLDVQEHVKKMATPGTTTGDLYEAAVEMAQEKGLAANFMGAGDDRIRFIGHGVGLEVDEFPFLAKGQKTKLQEGMTIALEPKMIFPGKGVVGIENTHVVTPAGLRQLTRAEEQIVTV</sequence>
<protein>
    <submittedName>
        <fullName evidence="3">Peptidase M24</fullName>
    </submittedName>
</protein>
<dbReference type="Pfam" id="PF01321">
    <property type="entry name" value="Creatinase_N"/>
    <property type="match status" value="1"/>
</dbReference>
<dbReference type="PANTHER" id="PTHR46112:SF2">
    <property type="entry name" value="XAA-PRO AMINOPEPTIDASE P-RELATED"/>
    <property type="match status" value="1"/>
</dbReference>
<organism evidence="3 4">
    <name type="scientific">Desulfosarcina widdelii</name>
    <dbReference type="NCBI Taxonomy" id="947919"/>
    <lineage>
        <taxon>Bacteria</taxon>
        <taxon>Pseudomonadati</taxon>
        <taxon>Thermodesulfobacteriota</taxon>
        <taxon>Desulfobacteria</taxon>
        <taxon>Desulfobacterales</taxon>
        <taxon>Desulfosarcinaceae</taxon>
        <taxon>Desulfosarcina</taxon>
    </lineage>
</organism>
<dbReference type="Proteomes" id="UP000427769">
    <property type="component" value="Chromosome"/>
</dbReference>
<reference evidence="3 4" key="1">
    <citation type="submission" date="2019-11" db="EMBL/GenBank/DDBJ databases">
        <title>Comparative genomics of hydrocarbon-degrading Desulfosarcina strains.</title>
        <authorList>
            <person name="Watanabe M."/>
            <person name="Kojima H."/>
            <person name="Fukui M."/>
        </authorList>
    </citation>
    <scope>NUCLEOTIDE SEQUENCE [LARGE SCALE GENOMIC DNA]</scope>
    <source>
        <strain evidence="3 4">PP31</strain>
    </source>
</reference>
<feature type="domain" description="Peptidase M24" evidence="1">
    <location>
        <begin position="149"/>
        <end position="382"/>
    </location>
</feature>
<dbReference type="EMBL" id="AP021875">
    <property type="protein sequence ID" value="BBO79195.1"/>
    <property type="molecule type" value="Genomic_DNA"/>
</dbReference>
<evidence type="ECO:0000259" key="2">
    <source>
        <dbReference type="Pfam" id="PF01321"/>
    </source>
</evidence>
<feature type="domain" description="Creatinase N-terminal" evidence="2">
    <location>
        <begin position="16"/>
        <end position="141"/>
    </location>
</feature>
<dbReference type="SUPFAM" id="SSF55920">
    <property type="entry name" value="Creatinase/aminopeptidase"/>
    <property type="match status" value="1"/>
</dbReference>
<dbReference type="KEGG" id="dwd:DSCW_66120"/>
<name>A0A5K7ZEF4_9BACT</name>
<dbReference type="CDD" id="cd01066">
    <property type="entry name" value="APP_MetAP"/>
    <property type="match status" value="1"/>
</dbReference>
<accession>A0A5K7ZEF4</accession>
<dbReference type="SUPFAM" id="SSF53092">
    <property type="entry name" value="Creatinase/prolidase N-terminal domain"/>
    <property type="match status" value="1"/>
</dbReference>
<dbReference type="RefSeq" id="WP_155307753.1">
    <property type="nucleotide sequence ID" value="NZ_AP021875.1"/>
</dbReference>
<dbReference type="Pfam" id="PF00557">
    <property type="entry name" value="Peptidase_M24"/>
    <property type="match status" value="1"/>
</dbReference>
<dbReference type="InterPro" id="IPR050659">
    <property type="entry name" value="Peptidase_M24B"/>
</dbReference>
<dbReference type="InterPro" id="IPR000587">
    <property type="entry name" value="Creatinase_N"/>
</dbReference>
<dbReference type="Gene3D" id="3.90.230.10">
    <property type="entry name" value="Creatinase/methionine aminopeptidase superfamily"/>
    <property type="match status" value="1"/>
</dbReference>